<organism evidence="9 10">
    <name type="scientific">Paenibacillus cookii</name>
    <dbReference type="NCBI Taxonomy" id="157839"/>
    <lineage>
        <taxon>Bacteria</taxon>
        <taxon>Bacillati</taxon>
        <taxon>Bacillota</taxon>
        <taxon>Bacilli</taxon>
        <taxon>Bacillales</taxon>
        <taxon>Paenibacillaceae</taxon>
        <taxon>Paenibacillus</taxon>
    </lineage>
</organism>
<comment type="subcellular location">
    <subcellularLocation>
        <location evidence="1 7">Cell membrane</location>
        <topology evidence="1 7">Multi-pass membrane protein</topology>
    </subcellularLocation>
</comment>
<proteinExistence type="inferred from homology"/>
<keyword evidence="2" id="KW-0813">Transport</keyword>
<evidence type="ECO:0000256" key="3">
    <source>
        <dbReference type="ARBA" id="ARBA00022475"/>
    </source>
</evidence>
<keyword evidence="10" id="KW-1185">Reference proteome</keyword>
<dbReference type="InterPro" id="IPR037185">
    <property type="entry name" value="EmrE-like"/>
</dbReference>
<evidence type="ECO:0000256" key="7">
    <source>
        <dbReference type="RuleBase" id="RU003942"/>
    </source>
</evidence>
<dbReference type="PANTHER" id="PTHR30561">
    <property type="entry name" value="SMR FAMILY PROTON-DEPENDENT DRUG EFFLUX TRANSPORTER SUGE"/>
    <property type="match status" value="1"/>
</dbReference>
<reference evidence="9 10" key="1">
    <citation type="submission" date="2021-03" db="EMBL/GenBank/DDBJ databases">
        <title>Antimicrobial resistance genes in bacteria isolated from Japanese honey, and their potential for conferring macrolide and lincosamide resistance in the American foulbrood pathogen Paenibacillus larvae.</title>
        <authorList>
            <person name="Okamoto M."/>
            <person name="Kumagai M."/>
            <person name="Kanamori H."/>
            <person name="Takamatsu D."/>
        </authorList>
    </citation>
    <scope>NUCLEOTIDE SEQUENCE [LARGE SCALE GENOMIC DNA]</scope>
    <source>
        <strain evidence="9 10">J21TS3</strain>
    </source>
</reference>
<gene>
    <name evidence="9" type="ORF">J21TS3_48530</name>
</gene>
<dbReference type="Proteomes" id="UP000680638">
    <property type="component" value="Unassembled WGS sequence"/>
</dbReference>
<dbReference type="InterPro" id="IPR045324">
    <property type="entry name" value="Small_multidrug_res"/>
</dbReference>
<name>A0ABQ4M3C4_9BACL</name>
<evidence type="ECO:0000256" key="4">
    <source>
        <dbReference type="ARBA" id="ARBA00022692"/>
    </source>
</evidence>
<protein>
    <submittedName>
        <fullName evidence="9">Uncharacterized protein</fullName>
    </submittedName>
</protein>
<dbReference type="EMBL" id="BORW01000044">
    <property type="protein sequence ID" value="GIO70032.1"/>
    <property type="molecule type" value="Genomic_DNA"/>
</dbReference>
<evidence type="ECO:0000313" key="10">
    <source>
        <dbReference type="Proteomes" id="UP000680638"/>
    </source>
</evidence>
<feature type="transmembrane region" description="Helical" evidence="8">
    <location>
        <begin position="56"/>
        <end position="76"/>
    </location>
</feature>
<evidence type="ECO:0000256" key="2">
    <source>
        <dbReference type="ARBA" id="ARBA00022448"/>
    </source>
</evidence>
<keyword evidence="6 8" id="KW-0472">Membrane</keyword>
<keyword evidence="5 8" id="KW-1133">Transmembrane helix</keyword>
<dbReference type="Gene3D" id="1.10.3730.20">
    <property type="match status" value="1"/>
</dbReference>
<feature type="transmembrane region" description="Helical" evidence="8">
    <location>
        <begin position="207"/>
        <end position="225"/>
    </location>
</feature>
<feature type="transmembrane region" description="Helical" evidence="8">
    <location>
        <begin position="153"/>
        <end position="169"/>
    </location>
</feature>
<comment type="caution">
    <text evidence="9">The sequence shown here is derived from an EMBL/GenBank/DDBJ whole genome shotgun (WGS) entry which is preliminary data.</text>
</comment>
<accession>A0ABQ4M3C4</accession>
<keyword evidence="3" id="KW-1003">Cell membrane</keyword>
<dbReference type="RefSeq" id="WP_212952571.1">
    <property type="nucleotide sequence ID" value="NZ_BORW01000044.1"/>
</dbReference>
<keyword evidence="4 7" id="KW-0812">Transmembrane</keyword>
<dbReference type="PANTHER" id="PTHR30561:SF0">
    <property type="entry name" value="GUANIDINIUM EXPORTER"/>
    <property type="match status" value="1"/>
</dbReference>
<evidence type="ECO:0000313" key="9">
    <source>
        <dbReference type="EMBL" id="GIO70032.1"/>
    </source>
</evidence>
<evidence type="ECO:0000256" key="8">
    <source>
        <dbReference type="SAM" id="Phobius"/>
    </source>
</evidence>
<dbReference type="SUPFAM" id="SSF103481">
    <property type="entry name" value="Multidrug resistance efflux transporter EmrE"/>
    <property type="match status" value="1"/>
</dbReference>
<evidence type="ECO:0000256" key="1">
    <source>
        <dbReference type="ARBA" id="ARBA00004651"/>
    </source>
</evidence>
<evidence type="ECO:0000256" key="5">
    <source>
        <dbReference type="ARBA" id="ARBA00022989"/>
    </source>
</evidence>
<dbReference type="InterPro" id="IPR000390">
    <property type="entry name" value="Small_drug/metabolite_transptr"/>
</dbReference>
<comment type="similarity">
    <text evidence="7">Belongs to the drug/metabolite transporter (DMT) superfamily. Small multidrug resistance (SMR) (TC 2.A.7.1) family.</text>
</comment>
<feature type="transmembrane region" description="Helical" evidence="8">
    <location>
        <begin position="176"/>
        <end position="201"/>
    </location>
</feature>
<evidence type="ECO:0000256" key="6">
    <source>
        <dbReference type="ARBA" id="ARBA00023136"/>
    </source>
</evidence>
<dbReference type="Pfam" id="PF00893">
    <property type="entry name" value="Multi_Drug_Res"/>
    <property type="match status" value="1"/>
</dbReference>
<sequence>MRRNLPKNFMIHMALFVSAHVLFYFVLQSERSSPPWLLWLKDAARRGEMGVYHEPTGIYVNGLWTLILIIDACYGMSGKNGRLSARSSQHRQAKAERSPNADVFVLPSGRSFPDAISPKSAATAPGRSLNPWIWLLLGGSLEIAWAFLLKQNWLGGPLLLIVYFSFYCLTKTAKQLPLSIVAAVFAGIGAAGTVTLDMLIFERESHPVRLGLIALLICFICLLKIENGRRERD</sequence>
<feature type="transmembrane region" description="Helical" evidence="8">
    <location>
        <begin position="129"/>
        <end position="147"/>
    </location>
</feature>